<keyword evidence="1 2" id="KW-0812">Transmembrane</keyword>
<evidence type="ECO:0000256" key="1">
    <source>
        <dbReference type="PROSITE-ProRule" id="PRU01360"/>
    </source>
</evidence>
<feature type="domain" description="Peptidase M56" evidence="3">
    <location>
        <begin position="153"/>
        <end position="253"/>
    </location>
</feature>
<dbReference type="PANTHER" id="PTHR34978">
    <property type="entry name" value="POSSIBLE SENSOR-TRANSDUCER PROTEIN BLAR"/>
    <property type="match status" value="1"/>
</dbReference>
<evidence type="ECO:0000313" key="6">
    <source>
        <dbReference type="Proteomes" id="UP000184420"/>
    </source>
</evidence>
<dbReference type="GO" id="GO:0009279">
    <property type="term" value="C:cell outer membrane"/>
    <property type="evidence" value="ECO:0007669"/>
    <property type="project" value="UniProtKB-SubCell"/>
</dbReference>
<feature type="domain" description="TonB-dependent receptor plug" evidence="4">
    <location>
        <begin position="435"/>
        <end position="501"/>
    </location>
</feature>
<comment type="subcellular location">
    <subcellularLocation>
        <location evidence="1">Cell outer membrane</location>
        <topology evidence="1">Multi-pass membrane protein</topology>
    </subcellularLocation>
</comment>
<dbReference type="Gene3D" id="2.170.130.10">
    <property type="entry name" value="TonB-dependent receptor, plug domain"/>
    <property type="match status" value="1"/>
</dbReference>
<sequence length="510" mass="57542">MVPEILIYLLKANVALTLCFLAYRLGLRKLTFYTLNRVFLLFGILVAAIFPLIDINSFVDRHEEIGQVLTYVPDLRQWQETPHFNYWNLLVYAFWAGVLIMMGRFMIQLFSMYKIHRSATDDAINGTPVKVLQSPVNPFSFFRNIYINPILHQPEEIDDILLHEQVHVRQWHSVDVVMGEINNIFYWFNPGAWLMKSAIRENLEFITDRYLLRQGVDRKNYQYSLLKISGIPYATAIANNFNFSHLKTRIMMMNKKKSSTYHMIRYVVLGALVGGIVLSLNYSRAATNVVSEIIPFVKAEPNPAPAARPQPVAIASVKPSAAPLADTGKPKEVRIIRLEKGDKQSDSIQVQVIERPKGDKDTYTMEAKEVVFVRADDVRTTIDSSGKRPRIVVTYNADTTKPERVVTGYGGKTVEKSKQTSGVVEAVTIQGRAMGVSTDTSKKVIRIVGTKAGHNPLYLVDGKEITEGEMKNIEPDMIQSINVLKGESAKKLYGEKGADGVILINLKKSK</sequence>
<evidence type="ECO:0000259" key="4">
    <source>
        <dbReference type="Pfam" id="PF07715"/>
    </source>
</evidence>
<dbReference type="CDD" id="cd07341">
    <property type="entry name" value="M56_BlaR1_MecR1_like"/>
    <property type="match status" value="1"/>
</dbReference>
<feature type="transmembrane region" description="Helical" evidence="2">
    <location>
        <begin position="263"/>
        <end position="282"/>
    </location>
</feature>
<comment type="similarity">
    <text evidence="1">Belongs to the TonB-dependent receptor family.</text>
</comment>
<keyword evidence="1" id="KW-0813">Transport</keyword>
<dbReference type="PROSITE" id="PS52016">
    <property type="entry name" value="TONB_DEPENDENT_REC_3"/>
    <property type="match status" value="1"/>
</dbReference>
<dbReference type="STRING" id="1419482.SAMN05444266_106374"/>
<protein>
    <submittedName>
        <fullName evidence="5">TonB-dependent Receptor Plug Domain</fullName>
    </submittedName>
</protein>
<dbReference type="InterPro" id="IPR008756">
    <property type="entry name" value="Peptidase_M56"/>
</dbReference>
<keyword evidence="1 2" id="KW-0472">Membrane</keyword>
<proteinExistence type="inferred from homology"/>
<keyword evidence="6" id="KW-1185">Reference proteome</keyword>
<reference evidence="5 6" key="1">
    <citation type="submission" date="2016-11" db="EMBL/GenBank/DDBJ databases">
        <authorList>
            <person name="Jaros S."/>
            <person name="Januszkiewicz K."/>
            <person name="Wedrychowicz H."/>
        </authorList>
    </citation>
    <scope>NUCLEOTIDE SEQUENCE [LARGE SCALE GENOMIC DNA]</scope>
    <source>
        <strain evidence="5 6">DSM 27406</strain>
    </source>
</reference>
<dbReference type="Pfam" id="PF07715">
    <property type="entry name" value="Plug"/>
    <property type="match status" value="1"/>
</dbReference>
<dbReference type="SUPFAM" id="SSF56935">
    <property type="entry name" value="Porins"/>
    <property type="match status" value="1"/>
</dbReference>
<keyword evidence="5" id="KW-0675">Receptor</keyword>
<dbReference type="RefSeq" id="WP_073083541.1">
    <property type="nucleotide sequence ID" value="NZ_FRBL01000006.1"/>
</dbReference>
<evidence type="ECO:0000256" key="2">
    <source>
        <dbReference type="SAM" id="Phobius"/>
    </source>
</evidence>
<dbReference type="InterPro" id="IPR052173">
    <property type="entry name" value="Beta-lactam_resp_regulator"/>
</dbReference>
<feature type="transmembrane region" description="Helical" evidence="2">
    <location>
        <begin position="86"/>
        <end position="107"/>
    </location>
</feature>
<dbReference type="PANTHER" id="PTHR34978:SF3">
    <property type="entry name" value="SLR0241 PROTEIN"/>
    <property type="match status" value="1"/>
</dbReference>
<name>A0A1M7G395_9BACT</name>
<dbReference type="InterPro" id="IPR037066">
    <property type="entry name" value="Plug_dom_sf"/>
</dbReference>
<dbReference type="AlphaFoldDB" id="A0A1M7G395"/>
<dbReference type="InterPro" id="IPR012910">
    <property type="entry name" value="Plug_dom"/>
</dbReference>
<dbReference type="Proteomes" id="UP000184420">
    <property type="component" value="Unassembled WGS sequence"/>
</dbReference>
<dbReference type="InterPro" id="IPR039426">
    <property type="entry name" value="TonB-dep_rcpt-like"/>
</dbReference>
<gene>
    <name evidence="5" type="ORF">SAMN05444266_106374</name>
</gene>
<dbReference type="Pfam" id="PF05569">
    <property type="entry name" value="Peptidase_M56"/>
    <property type="match status" value="1"/>
</dbReference>
<dbReference type="EMBL" id="FRBL01000006">
    <property type="protein sequence ID" value="SHM10427.1"/>
    <property type="molecule type" value="Genomic_DNA"/>
</dbReference>
<keyword evidence="1" id="KW-1134">Transmembrane beta strand</keyword>
<accession>A0A1M7G395</accession>
<evidence type="ECO:0000313" key="5">
    <source>
        <dbReference type="EMBL" id="SHM10427.1"/>
    </source>
</evidence>
<keyword evidence="1" id="KW-0998">Cell outer membrane</keyword>
<evidence type="ECO:0000259" key="3">
    <source>
        <dbReference type="Pfam" id="PF05569"/>
    </source>
</evidence>
<keyword evidence="2" id="KW-1133">Transmembrane helix</keyword>
<organism evidence="5 6">
    <name type="scientific">Chitinophaga jiangningensis</name>
    <dbReference type="NCBI Taxonomy" id="1419482"/>
    <lineage>
        <taxon>Bacteria</taxon>
        <taxon>Pseudomonadati</taxon>
        <taxon>Bacteroidota</taxon>
        <taxon>Chitinophagia</taxon>
        <taxon>Chitinophagales</taxon>
        <taxon>Chitinophagaceae</taxon>
        <taxon>Chitinophaga</taxon>
    </lineage>
</organism>
<feature type="transmembrane region" description="Helical" evidence="2">
    <location>
        <begin position="38"/>
        <end position="59"/>
    </location>
</feature>
<feature type="transmembrane region" description="Helical" evidence="2">
    <location>
        <begin position="6"/>
        <end position="26"/>
    </location>
</feature>